<evidence type="ECO:0000313" key="1">
    <source>
        <dbReference type="EMBL" id="VAW64933.1"/>
    </source>
</evidence>
<dbReference type="AlphaFoldDB" id="A0A3B0XL69"/>
<evidence type="ECO:0008006" key="2">
    <source>
        <dbReference type="Google" id="ProtNLM"/>
    </source>
</evidence>
<dbReference type="EMBL" id="UOFJ01000159">
    <property type="protein sequence ID" value="VAW64933.1"/>
    <property type="molecule type" value="Genomic_DNA"/>
</dbReference>
<organism evidence="1">
    <name type="scientific">hydrothermal vent metagenome</name>
    <dbReference type="NCBI Taxonomy" id="652676"/>
    <lineage>
        <taxon>unclassified sequences</taxon>
        <taxon>metagenomes</taxon>
        <taxon>ecological metagenomes</taxon>
    </lineage>
</organism>
<proteinExistence type="predicted"/>
<accession>A0A3B0XL69</accession>
<sequence length="147" mass="16144">MVVVAKTICLAYTDSSAENANNNGQNTVIDIMQTKTENAVKKSNFELSKLSCPELKLQPVQDISKSLLLKNEILELINDTDEIAIHAADVKRIDGSALQLLCSLFVYAGKNNLIIFWIKPTNELIQSAQALGMQHILELDQAVSEAS</sequence>
<gene>
    <name evidence="1" type="ORF">MNBD_GAMMA10-3349</name>
</gene>
<dbReference type="InterPro" id="IPR036513">
    <property type="entry name" value="STAS_dom_sf"/>
</dbReference>
<name>A0A3B0XL69_9ZZZZ</name>
<reference evidence="1" key="1">
    <citation type="submission" date="2018-06" db="EMBL/GenBank/DDBJ databases">
        <authorList>
            <person name="Zhirakovskaya E."/>
        </authorList>
    </citation>
    <scope>NUCLEOTIDE SEQUENCE</scope>
</reference>
<dbReference type="SUPFAM" id="SSF52091">
    <property type="entry name" value="SpoIIaa-like"/>
    <property type="match status" value="1"/>
</dbReference>
<protein>
    <recommendedName>
        <fullName evidence="2">STAS domain-containing protein</fullName>
    </recommendedName>
</protein>